<dbReference type="SUPFAM" id="SSF55729">
    <property type="entry name" value="Acyl-CoA N-acyltransferases (Nat)"/>
    <property type="match status" value="1"/>
</dbReference>
<gene>
    <name evidence="4" type="ORF">ACFQ2Z_22360</name>
</gene>
<dbReference type="PANTHER" id="PTHR43420">
    <property type="entry name" value="ACETYLTRANSFERASE"/>
    <property type="match status" value="1"/>
</dbReference>
<keyword evidence="1 4" id="KW-0808">Transferase</keyword>
<dbReference type="InterPro" id="IPR016181">
    <property type="entry name" value="Acyl_CoA_acyltransferase"/>
</dbReference>
<keyword evidence="5" id="KW-1185">Reference proteome</keyword>
<dbReference type="Proteomes" id="UP001597211">
    <property type="component" value="Unassembled WGS sequence"/>
</dbReference>
<dbReference type="InterPro" id="IPR050680">
    <property type="entry name" value="YpeA/RimI_acetyltransf"/>
</dbReference>
<comment type="caution">
    <text evidence="4">The sequence shown here is derived from an EMBL/GenBank/DDBJ whole genome shotgun (WGS) entry which is preliminary data.</text>
</comment>
<dbReference type="GO" id="GO:0016746">
    <property type="term" value="F:acyltransferase activity"/>
    <property type="evidence" value="ECO:0007669"/>
    <property type="project" value="UniProtKB-KW"/>
</dbReference>
<evidence type="ECO:0000256" key="1">
    <source>
        <dbReference type="ARBA" id="ARBA00022679"/>
    </source>
</evidence>
<dbReference type="Pfam" id="PF00583">
    <property type="entry name" value="Acetyltransf_1"/>
    <property type="match status" value="1"/>
</dbReference>
<reference evidence="5" key="1">
    <citation type="journal article" date="2019" name="Int. J. Syst. Evol. Microbiol.">
        <title>The Global Catalogue of Microorganisms (GCM) 10K type strain sequencing project: providing services to taxonomists for standard genome sequencing and annotation.</title>
        <authorList>
            <consortium name="The Broad Institute Genomics Platform"/>
            <consortium name="The Broad Institute Genome Sequencing Center for Infectious Disease"/>
            <person name="Wu L."/>
            <person name="Ma J."/>
        </authorList>
    </citation>
    <scope>NUCLEOTIDE SEQUENCE [LARGE SCALE GENOMIC DNA]</scope>
    <source>
        <strain evidence="5">CCUG 48216</strain>
    </source>
</reference>
<feature type="domain" description="N-acetyltransferase" evidence="3">
    <location>
        <begin position="8"/>
        <end position="198"/>
    </location>
</feature>
<dbReference type="EMBL" id="JBHTKZ010000068">
    <property type="protein sequence ID" value="MFD1184083.1"/>
    <property type="molecule type" value="Genomic_DNA"/>
</dbReference>
<protein>
    <submittedName>
        <fullName evidence="4">GNAT family N-acetyltransferase</fullName>
        <ecNumber evidence="4">2.3.1.-</ecNumber>
    </submittedName>
</protein>
<keyword evidence="2 4" id="KW-0012">Acyltransferase</keyword>
<organism evidence="4 5">
    <name type="scientific">Paenibacillus timonensis</name>
    <dbReference type="NCBI Taxonomy" id="225915"/>
    <lineage>
        <taxon>Bacteria</taxon>
        <taxon>Bacillati</taxon>
        <taxon>Bacillota</taxon>
        <taxon>Bacilli</taxon>
        <taxon>Bacillales</taxon>
        <taxon>Paenibacillaceae</taxon>
        <taxon>Paenibacillus</taxon>
    </lineage>
</organism>
<evidence type="ECO:0000313" key="5">
    <source>
        <dbReference type="Proteomes" id="UP001597211"/>
    </source>
</evidence>
<proteinExistence type="predicted"/>
<evidence type="ECO:0000259" key="3">
    <source>
        <dbReference type="PROSITE" id="PS51186"/>
    </source>
</evidence>
<dbReference type="Gene3D" id="3.40.630.30">
    <property type="match status" value="1"/>
</dbReference>
<dbReference type="PROSITE" id="PS51186">
    <property type="entry name" value="GNAT"/>
    <property type="match status" value="1"/>
</dbReference>
<dbReference type="EC" id="2.3.1.-" evidence="4"/>
<evidence type="ECO:0000313" key="4">
    <source>
        <dbReference type="EMBL" id="MFD1184083.1"/>
    </source>
</evidence>
<dbReference type="InterPro" id="IPR000182">
    <property type="entry name" value="GNAT_dom"/>
</dbReference>
<accession>A0ABW3SHH6</accession>
<evidence type="ECO:0000256" key="2">
    <source>
        <dbReference type="ARBA" id="ARBA00023315"/>
    </source>
</evidence>
<sequence length="200" mass="23360">MMGDFVISNLAELGDEEVRQAADIFVEGFYDSLRYFSADPGKLAKALVHAMVKEQFFVALEEGKVQGIFAYSAGRKRPFRFHRAVLRRELGWLRGTLFYNLVRQELEKPLELADRQCYFEAVATAKEARGRGVASRLNDELVTRLGYEDYFLEVVDTNTAAIRLYEKLGYVEFRRKPQRWFRKQVGFNARIYMRWMQSKG</sequence>
<name>A0ABW3SHH6_9BACL</name>
<dbReference type="PANTHER" id="PTHR43420:SF3">
    <property type="entry name" value="N-ACETYLTRANSFERASE DOMAIN-CONTAINING PROTEIN"/>
    <property type="match status" value="1"/>
</dbReference>